<sequence>MAKVFLTGGSGFIGGQLADRLVARGDEVVGLARSDAAAAALSARGVTAVRGDVLDADAVAAGLAGCELAYHVAGVNSHCPADPDRLLRVNVEGTRTVVEAAAAAGVRRVVFTSSAASLGEAEGTVGTEDCAHRGSYLSVYDRSKHEAEGVAFAAATAHGVEVVALNPSSVQGPPRKGGNGAIIIAYLNGRLRAFVDTHVSVVDVEDVVEAHLLAAERGTSGQRYVLNGATIPSAEALRIVTELSGVEQRVPMIPPPVARAAANAVDLVYRARRRTNPICPARVGTILHGHRYDGSRATRELGLVYTPVAETFRRTMEWAVAEGLVTRPLPGAAVPPVG</sequence>
<dbReference type="Gene3D" id="3.40.50.720">
    <property type="entry name" value="NAD(P)-binding Rossmann-like Domain"/>
    <property type="match status" value="1"/>
</dbReference>
<dbReference type="EC" id="1.1.1.394" evidence="2"/>
<protein>
    <submittedName>
        <fullName evidence="2">Aurachin B dehydrogenase</fullName>
        <ecNumber evidence="2">1.1.1.394</ecNumber>
    </submittedName>
</protein>
<accession>A0AAU7AV15</accession>
<dbReference type="GO" id="GO:0004029">
    <property type="term" value="F:aldehyde dehydrogenase (NAD+) activity"/>
    <property type="evidence" value="ECO:0007669"/>
    <property type="project" value="TreeGrafter"/>
</dbReference>
<dbReference type="RefSeq" id="WP_354701988.1">
    <property type="nucleotide sequence ID" value="NZ_CP114014.1"/>
</dbReference>
<evidence type="ECO:0000313" key="2">
    <source>
        <dbReference type="EMBL" id="XAY05481.1"/>
    </source>
</evidence>
<dbReference type="AlphaFoldDB" id="A0AAU7AV15"/>
<dbReference type="PANTHER" id="PTHR48079:SF6">
    <property type="entry name" value="NAD(P)-BINDING DOMAIN-CONTAINING PROTEIN-RELATED"/>
    <property type="match status" value="1"/>
</dbReference>
<feature type="domain" description="NAD-dependent epimerase/dehydratase" evidence="1">
    <location>
        <begin position="4"/>
        <end position="225"/>
    </location>
</feature>
<dbReference type="GO" id="GO:0005737">
    <property type="term" value="C:cytoplasm"/>
    <property type="evidence" value="ECO:0007669"/>
    <property type="project" value="TreeGrafter"/>
</dbReference>
<name>A0AAU7AV15_9ACTN</name>
<evidence type="ECO:0000259" key="1">
    <source>
        <dbReference type="Pfam" id="PF01370"/>
    </source>
</evidence>
<dbReference type="InterPro" id="IPR051783">
    <property type="entry name" value="NAD(P)-dependent_oxidoreduct"/>
</dbReference>
<keyword evidence="2" id="KW-0560">Oxidoreductase</keyword>
<dbReference type="EMBL" id="CP114014">
    <property type="protein sequence ID" value="XAY05481.1"/>
    <property type="molecule type" value="Genomic_DNA"/>
</dbReference>
<dbReference type="PANTHER" id="PTHR48079">
    <property type="entry name" value="PROTEIN YEEZ"/>
    <property type="match status" value="1"/>
</dbReference>
<organism evidence="2">
    <name type="scientific">Paraconexibacter sp. AEG42_29</name>
    <dbReference type="NCBI Taxonomy" id="2997339"/>
    <lineage>
        <taxon>Bacteria</taxon>
        <taxon>Bacillati</taxon>
        <taxon>Actinomycetota</taxon>
        <taxon>Thermoleophilia</taxon>
        <taxon>Solirubrobacterales</taxon>
        <taxon>Paraconexibacteraceae</taxon>
        <taxon>Paraconexibacter</taxon>
    </lineage>
</organism>
<reference evidence="2" key="1">
    <citation type="submission" date="2022-12" db="EMBL/GenBank/DDBJ databases">
        <title>Paraconexibacter alkalitolerans sp. nov. and Baekduia alba sp. nov., isolated from soil and emended description of the genera Paraconexibacter (Chun et al., 2020) and Baekduia (An et al., 2020).</title>
        <authorList>
            <person name="Vieira S."/>
            <person name="Huber K.J."/>
            <person name="Geppert A."/>
            <person name="Wolf J."/>
            <person name="Neumann-Schaal M."/>
            <person name="Muesken M."/>
            <person name="Overmann J."/>
        </authorList>
    </citation>
    <scope>NUCLEOTIDE SEQUENCE</scope>
    <source>
        <strain evidence="2">AEG42_29</strain>
    </source>
</reference>
<proteinExistence type="predicted"/>
<dbReference type="SUPFAM" id="SSF51735">
    <property type="entry name" value="NAD(P)-binding Rossmann-fold domains"/>
    <property type="match status" value="1"/>
</dbReference>
<gene>
    <name evidence="2" type="primary">auaH_2</name>
    <name evidence="2" type="ORF">DSM112329_02334</name>
</gene>
<dbReference type="KEGG" id="parq:DSM112329_02334"/>
<dbReference type="InterPro" id="IPR036291">
    <property type="entry name" value="NAD(P)-bd_dom_sf"/>
</dbReference>
<dbReference type="Pfam" id="PF01370">
    <property type="entry name" value="Epimerase"/>
    <property type="match status" value="1"/>
</dbReference>
<dbReference type="InterPro" id="IPR001509">
    <property type="entry name" value="Epimerase_deHydtase"/>
</dbReference>